<protein>
    <recommendedName>
        <fullName evidence="19">Peregrin</fullName>
    </recommendedName>
</protein>
<dbReference type="InterPro" id="IPR011011">
    <property type="entry name" value="Znf_FYVE_PHD"/>
</dbReference>
<name>A0A371DFS9_9APHY</name>
<dbReference type="GO" id="GO:0006325">
    <property type="term" value="P:chromatin organization"/>
    <property type="evidence" value="ECO:0007669"/>
    <property type="project" value="UniProtKB-ARBA"/>
</dbReference>
<evidence type="ECO:0000256" key="8">
    <source>
        <dbReference type="ARBA" id="ARBA00023117"/>
    </source>
</evidence>
<dbReference type="PROSITE" id="PS00633">
    <property type="entry name" value="BROMODOMAIN_1"/>
    <property type="match status" value="1"/>
</dbReference>
<dbReference type="SUPFAM" id="SSF47370">
    <property type="entry name" value="Bromodomain"/>
    <property type="match status" value="1"/>
</dbReference>
<evidence type="ECO:0000256" key="7">
    <source>
        <dbReference type="ARBA" id="ARBA00022990"/>
    </source>
</evidence>
<feature type="compositionally biased region" description="Basic and acidic residues" evidence="12">
    <location>
        <begin position="1128"/>
        <end position="1140"/>
    </location>
</feature>
<keyword evidence="8 10" id="KW-0103">Bromodomain</keyword>
<feature type="domain" description="PHD-type" evidence="14">
    <location>
        <begin position="130"/>
        <end position="180"/>
    </location>
</feature>
<dbReference type="OrthoDB" id="20839at2759"/>
<dbReference type="GO" id="GO:0008270">
    <property type="term" value="F:zinc ion binding"/>
    <property type="evidence" value="ECO:0007669"/>
    <property type="project" value="UniProtKB-KW"/>
</dbReference>
<comment type="subcellular location">
    <subcellularLocation>
        <location evidence="1">Nucleus</location>
    </subcellularLocation>
</comment>
<dbReference type="FunFam" id="3.30.40.10:FF:000007">
    <property type="entry name" value="Bromodomain containing 1, isoform CRA_b"/>
    <property type="match status" value="1"/>
</dbReference>
<sequence length="1486" mass="163640">MARGVSSPAPTPLPRVSFVKVSDEVNQKNPGVHDNIAKQYGYNDGSEFQRPEHYIRYIEPLEDDLAVQVEYDMDEQDQEWLDALNTDRKNQQLDKVSYETFEIVMDRLEKEWFDLTKNIPKSDMALPSEDSTCAICDDSEGENTNAIVFCDGCNLAVHQDCYGVPYIPEGQWLCRKCTVSPENPVACILCPNEGGAFKQTVSGEWVHLLCAIWIPETSVANEVFMEPITGVERISKQRWKLRCSVCEVKYGACVQCTKASCFTAFHATCARKEKFLMPMKASQGSEAPTLACYCEKHLPHEQAEAREAMLRAEHHDGAGGDNMHPSSKSNKTARAYNKQYKPGPPLVPRIIVTRILHYISKIHIRHKPEFVNMVCKYWSLKREARRGAPLLKRLHLEPWTASPGSKQQTDEEKALKLDHMKRLRMDLERLRIIADVVQRRERNKRDQADAIQSVLLHFFFPHEGFLRLAFENITSLDRQEYFKSPVSKVEVPDYYDIIKKPMCWDMIDSKLDRHEYLDLAEFKRDIYLVLSNAKTYNQSNTPFYRTAVRIQAAADAELAKLDRLMHHPAPSDPNHAPLEPNTAPPEAIPAASEPIPAASEPVPGSPEPNPTSSEPNPAPSEPNPAPSPVPPPEPFAASEPATPPALAAEEPAPSETVPLDSAPSDGVIDLIGGESMDEEKPNIEATPEPALSNDDRPSIGDLEPPLDILNLLVSEEAIRQDTDLIMTSAPIQSFLSYELPLVRPPAPPPPSLQTPRQMIEKRKGPKPKFDMKAARERKKLERKLALDASPGFRAPRTRAAMAAAAAFEAEATGGVSGTETPEGEEPVAGPSSSPQTPASRAPRRGRKSTAERIQEVPTVEDVDSRQSFKMFEVGWILPPEHRRGGRAPLERGPVPPPRKRAKYSHDKSRLSNVSSAPGPSDAQTVSVEGELATGASGADTIGEAEPSHVSESAGETDPPEAPVILVDGEPPGPAEVSLERTPDARERSPVPSGPSSPQPSVRPESAVPEASTEESTERSHPKSELADEPVTVEDAMDTETTDQPQAPDVSEPPSAPARTPSSEPLSAPEVHDSADPQHLSEPSILVEAEVPAPDQRVTNEVPMEVDEVHDAASEPVEPPAEESLEDSVDPKHEATPDKDATGSPSAEESSVEMPGEDTHTAVPEAPVLEQAEDEAKPPQEEPSRAAPLDQEPVPALEQEEEDEDKTPRKIIWIETLDTPAIRREKYQRLKAERQAKREREAAEAAAAERRAKGLPTPEPQPQPVAGPSRTDEAMDVDVDGDSDLTDLSDLESEEGEESVAAPAPAPAPPAPPPVSTRRNRWRAPAPDEPGVINLDPGEKVEGGTLVWAKLDSYPWWPAVVFEDDDAEVPKSVLERCPAPGDNSKVLVRFYEKERKKNKLNNWAWVRLRDLRYLGEDDALDAQMLAPASKYQRWRNNGLRTECRNAYQDALAEMEAEDEAAMRAAQSEVSSEADPLGADSPMTDVED</sequence>
<keyword evidence="18" id="KW-1185">Reference proteome</keyword>
<dbReference type="PROSITE" id="PS50016">
    <property type="entry name" value="ZF_PHD_2"/>
    <property type="match status" value="1"/>
</dbReference>
<evidence type="ECO:0000256" key="1">
    <source>
        <dbReference type="ARBA" id="ARBA00004123"/>
    </source>
</evidence>
<keyword evidence="6" id="KW-0862">Zinc</keyword>
<feature type="region of interest" description="Disordered" evidence="12">
    <location>
        <begin position="1457"/>
        <end position="1486"/>
    </location>
</feature>
<feature type="compositionally biased region" description="Basic and acidic residues" evidence="12">
    <location>
        <begin position="977"/>
        <end position="988"/>
    </location>
</feature>
<keyword evidence="5 11" id="KW-0863">Zinc-finger</keyword>
<keyword evidence="9" id="KW-0539">Nucleus</keyword>
<dbReference type="Pfam" id="PF13831">
    <property type="entry name" value="PHD_2"/>
    <property type="match status" value="1"/>
</dbReference>
<evidence type="ECO:0000256" key="10">
    <source>
        <dbReference type="PROSITE-ProRule" id="PRU00035"/>
    </source>
</evidence>
<dbReference type="PROSITE" id="PS51805">
    <property type="entry name" value="EPHD"/>
    <property type="match status" value="1"/>
</dbReference>
<dbReference type="Gene3D" id="1.20.920.10">
    <property type="entry name" value="Bromodomain-like"/>
    <property type="match status" value="1"/>
</dbReference>
<dbReference type="Pfam" id="PF00439">
    <property type="entry name" value="Bromodomain"/>
    <property type="match status" value="1"/>
</dbReference>
<dbReference type="InterPro" id="IPR019542">
    <property type="entry name" value="Enhancer_polycomb-like_N"/>
</dbReference>
<accession>A0A371DFS9</accession>
<dbReference type="Proteomes" id="UP000256964">
    <property type="component" value="Unassembled WGS sequence"/>
</dbReference>
<dbReference type="InterPro" id="IPR036427">
    <property type="entry name" value="Bromodomain-like_sf"/>
</dbReference>
<evidence type="ECO:0000256" key="9">
    <source>
        <dbReference type="ARBA" id="ARBA00023242"/>
    </source>
</evidence>
<evidence type="ECO:0000259" key="14">
    <source>
        <dbReference type="PROSITE" id="PS50016"/>
    </source>
</evidence>
<reference evidence="17 18" key="1">
    <citation type="journal article" date="2018" name="Biotechnol. Biofuels">
        <title>Integrative visual omics of the white-rot fungus Polyporus brumalis exposes the biotechnological potential of its oxidative enzymes for delignifying raw plant biomass.</title>
        <authorList>
            <person name="Miyauchi S."/>
            <person name="Rancon A."/>
            <person name="Drula E."/>
            <person name="Hage H."/>
            <person name="Chaduli D."/>
            <person name="Favel A."/>
            <person name="Grisel S."/>
            <person name="Henrissat B."/>
            <person name="Herpoel-Gimbert I."/>
            <person name="Ruiz-Duenas F.J."/>
            <person name="Chevret D."/>
            <person name="Hainaut M."/>
            <person name="Lin J."/>
            <person name="Wang M."/>
            <person name="Pangilinan J."/>
            <person name="Lipzen A."/>
            <person name="Lesage-Meessen L."/>
            <person name="Navarro D."/>
            <person name="Riley R."/>
            <person name="Grigoriev I.V."/>
            <person name="Zhou S."/>
            <person name="Raouche S."/>
            <person name="Rosso M.N."/>
        </authorList>
    </citation>
    <scope>NUCLEOTIDE SEQUENCE [LARGE SCALE GENOMIC DNA]</scope>
    <source>
        <strain evidence="17 18">BRFM 1820</strain>
    </source>
</reference>
<dbReference type="GO" id="GO:0005634">
    <property type="term" value="C:nucleus"/>
    <property type="evidence" value="ECO:0007669"/>
    <property type="project" value="UniProtKB-SubCell"/>
</dbReference>
<dbReference type="PANTHER" id="PTHR13793">
    <property type="entry name" value="PHD FINGER PROTEINS"/>
    <property type="match status" value="1"/>
</dbReference>
<dbReference type="FunFam" id="3.30.40.10:FF:000008">
    <property type="entry name" value="Bromodomain containing 1, isoform CRA_a"/>
    <property type="match status" value="1"/>
</dbReference>
<feature type="compositionally biased region" description="Pro residues" evidence="12">
    <location>
        <begin position="616"/>
        <end position="634"/>
    </location>
</feature>
<feature type="domain" description="PWWP" evidence="15">
    <location>
        <begin position="1342"/>
        <end position="1416"/>
    </location>
</feature>
<evidence type="ECO:0000256" key="5">
    <source>
        <dbReference type="ARBA" id="ARBA00022771"/>
    </source>
</evidence>
<dbReference type="EMBL" id="KZ857395">
    <property type="protein sequence ID" value="RDX51400.1"/>
    <property type="molecule type" value="Genomic_DNA"/>
</dbReference>
<dbReference type="SMART" id="SM00249">
    <property type="entry name" value="PHD"/>
    <property type="match status" value="2"/>
</dbReference>
<feature type="domain" description="Bromo" evidence="13">
    <location>
        <begin position="474"/>
        <end position="544"/>
    </location>
</feature>
<feature type="compositionally biased region" description="Low complexity" evidence="12">
    <location>
        <begin position="588"/>
        <end position="601"/>
    </location>
</feature>
<dbReference type="CDD" id="cd04369">
    <property type="entry name" value="Bromodomain"/>
    <property type="match status" value="1"/>
</dbReference>
<evidence type="ECO:0000256" key="6">
    <source>
        <dbReference type="ARBA" id="ARBA00022833"/>
    </source>
</evidence>
<feature type="region of interest" description="Disordered" evidence="12">
    <location>
        <begin position="745"/>
        <end position="791"/>
    </location>
</feature>
<feature type="region of interest" description="Disordered" evidence="12">
    <location>
        <begin position="565"/>
        <end position="702"/>
    </location>
</feature>
<evidence type="ECO:0000256" key="4">
    <source>
        <dbReference type="ARBA" id="ARBA00022737"/>
    </source>
</evidence>
<proteinExistence type="predicted"/>
<feature type="compositionally biased region" description="Acidic residues" evidence="12">
    <location>
        <begin position="1026"/>
        <end position="1040"/>
    </location>
</feature>
<gene>
    <name evidence="17" type="ORF">OH76DRAFT_1435931</name>
</gene>
<dbReference type="SUPFAM" id="SSF57903">
    <property type="entry name" value="FYVE/PHD zinc finger"/>
    <property type="match status" value="1"/>
</dbReference>
<feature type="domain" description="PHD-type" evidence="16">
    <location>
        <begin position="184"/>
        <end position="298"/>
    </location>
</feature>
<feature type="region of interest" description="Disordered" evidence="12">
    <location>
        <begin position="810"/>
        <end position="1338"/>
    </location>
</feature>
<evidence type="ECO:0000256" key="2">
    <source>
        <dbReference type="ARBA" id="ARBA00022553"/>
    </source>
</evidence>
<dbReference type="CDD" id="cd15492">
    <property type="entry name" value="PHD_BRPF_JADE_like"/>
    <property type="match status" value="1"/>
</dbReference>
<dbReference type="InterPro" id="IPR034732">
    <property type="entry name" value="EPHD"/>
</dbReference>
<feature type="region of interest" description="Disordered" evidence="12">
    <location>
        <begin position="315"/>
        <end position="339"/>
    </location>
</feature>
<feature type="compositionally biased region" description="Low complexity" evidence="12">
    <location>
        <begin position="635"/>
        <end position="656"/>
    </location>
</feature>
<dbReference type="PANTHER" id="PTHR13793:SF107">
    <property type="entry name" value="BROMODOMAIN-CONTAINING PROTEIN HOMOLOG"/>
    <property type="match status" value="1"/>
</dbReference>
<feature type="compositionally biased region" description="Basic and acidic residues" evidence="12">
    <location>
        <begin position="1015"/>
        <end position="1025"/>
    </location>
</feature>
<dbReference type="InterPro" id="IPR050701">
    <property type="entry name" value="Histone_Mod_Regulator"/>
</dbReference>
<dbReference type="Gene3D" id="3.30.40.10">
    <property type="entry name" value="Zinc/RING finger domain, C3HC4 (zinc finger)"/>
    <property type="match status" value="2"/>
</dbReference>
<dbReference type="Pfam" id="PF00855">
    <property type="entry name" value="PWWP"/>
    <property type="match status" value="1"/>
</dbReference>
<dbReference type="STRING" id="139420.A0A371DFS9"/>
<dbReference type="SUPFAM" id="SSF63748">
    <property type="entry name" value="Tudor/PWWP/MBT"/>
    <property type="match status" value="1"/>
</dbReference>
<dbReference type="Gene3D" id="2.30.30.140">
    <property type="match status" value="1"/>
</dbReference>
<dbReference type="PRINTS" id="PR00503">
    <property type="entry name" value="BROMODOMAIN"/>
</dbReference>
<evidence type="ECO:0000259" key="13">
    <source>
        <dbReference type="PROSITE" id="PS50014"/>
    </source>
</evidence>
<dbReference type="InterPro" id="IPR000313">
    <property type="entry name" value="PWWP_dom"/>
</dbReference>
<dbReference type="PROSITE" id="PS01359">
    <property type="entry name" value="ZF_PHD_1"/>
    <property type="match status" value="1"/>
</dbReference>
<dbReference type="InterPro" id="IPR018359">
    <property type="entry name" value="Bromodomain_CS"/>
</dbReference>
<dbReference type="PROSITE" id="PS50812">
    <property type="entry name" value="PWWP"/>
    <property type="match status" value="1"/>
</dbReference>
<organism evidence="17 18">
    <name type="scientific">Lentinus brumalis</name>
    <dbReference type="NCBI Taxonomy" id="2498619"/>
    <lineage>
        <taxon>Eukaryota</taxon>
        <taxon>Fungi</taxon>
        <taxon>Dikarya</taxon>
        <taxon>Basidiomycota</taxon>
        <taxon>Agaricomycotina</taxon>
        <taxon>Agaricomycetes</taxon>
        <taxon>Polyporales</taxon>
        <taxon>Polyporaceae</taxon>
        <taxon>Lentinus</taxon>
    </lineage>
</organism>
<dbReference type="PROSITE" id="PS50014">
    <property type="entry name" value="BROMODOMAIN_2"/>
    <property type="match status" value="1"/>
</dbReference>
<keyword evidence="2" id="KW-0597">Phosphoprotein</keyword>
<feature type="compositionally biased region" description="Polar residues" evidence="12">
    <location>
        <begin position="910"/>
        <end position="926"/>
    </location>
</feature>
<evidence type="ECO:0000256" key="3">
    <source>
        <dbReference type="ARBA" id="ARBA00022723"/>
    </source>
</evidence>
<evidence type="ECO:0000259" key="15">
    <source>
        <dbReference type="PROSITE" id="PS50812"/>
    </source>
</evidence>
<dbReference type="InterPro" id="IPR013083">
    <property type="entry name" value="Znf_RING/FYVE/PHD"/>
</dbReference>
<dbReference type="SMART" id="SM00297">
    <property type="entry name" value="BROMO"/>
    <property type="match status" value="1"/>
</dbReference>
<evidence type="ECO:0000256" key="12">
    <source>
        <dbReference type="SAM" id="MobiDB-lite"/>
    </source>
</evidence>
<evidence type="ECO:0008006" key="19">
    <source>
        <dbReference type="Google" id="ProtNLM"/>
    </source>
</evidence>
<evidence type="ECO:0000256" key="11">
    <source>
        <dbReference type="PROSITE-ProRule" id="PRU00146"/>
    </source>
</evidence>
<keyword evidence="3" id="KW-0479">Metal-binding</keyword>
<dbReference type="InterPro" id="IPR019787">
    <property type="entry name" value="Znf_PHD-finger"/>
</dbReference>
<evidence type="ECO:0000313" key="17">
    <source>
        <dbReference type="EMBL" id="RDX51400.1"/>
    </source>
</evidence>
<feature type="compositionally biased region" description="Basic and acidic residues" evidence="12">
    <location>
        <begin position="1220"/>
        <end position="1251"/>
    </location>
</feature>
<dbReference type="InterPro" id="IPR019786">
    <property type="entry name" value="Zinc_finger_PHD-type_CS"/>
</dbReference>
<dbReference type="Pfam" id="PF10513">
    <property type="entry name" value="EPL1"/>
    <property type="match status" value="1"/>
</dbReference>
<feature type="compositionally biased region" description="Pro residues" evidence="12">
    <location>
        <begin position="1303"/>
        <end position="1314"/>
    </location>
</feature>
<dbReference type="CDD" id="cd05839">
    <property type="entry name" value="PWWP_BRPF"/>
    <property type="match status" value="1"/>
</dbReference>
<keyword evidence="4" id="KW-0677">Repeat</keyword>
<evidence type="ECO:0000313" key="18">
    <source>
        <dbReference type="Proteomes" id="UP000256964"/>
    </source>
</evidence>
<keyword evidence="7" id="KW-0007">Acetylation</keyword>
<dbReference type="Pfam" id="PF13832">
    <property type="entry name" value="zf-HC5HC2H_2"/>
    <property type="match status" value="1"/>
</dbReference>
<evidence type="ECO:0000259" key="16">
    <source>
        <dbReference type="PROSITE" id="PS51805"/>
    </source>
</evidence>
<feature type="compositionally biased region" description="Acidic residues" evidence="12">
    <location>
        <begin position="1273"/>
        <end position="1297"/>
    </location>
</feature>
<feature type="compositionally biased region" description="Basic and acidic residues" evidence="12">
    <location>
        <begin position="1173"/>
        <end position="1183"/>
    </location>
</feature>
<dbReference type="InterPro" id="IPR001487">
    <property type="entry name" value="Bromodomain"/>
</dbReference>
<feature type="compositionally biased region" description="Basic and acidic residues" evidence="12">
    <location>
        <begin position="758"/>
        <end position="785"/>
    </location>
</feature>
<dbReference type="InterPro" id="IPR001965">
    <property type="entry name" value="Znf_PHD"/>
</dbReference>
<dbReference type="GO" id="GO:0006357">
    <property type="term" value="P:regulation of transcription by RNA polymerase II"/>
    <property type="evidence" value="ECO:0007669"/>
    <property type="project" value="TreeGrafter"/>
</dbReference>